<sequence>MNKGCTKNVFILLSLFVCVNSKVFASEAESGVDLLRRFIRHNPEQNTTDISNTTLTLPNNDSEPIEEQKKYLLCTNSYEKENMLNIVNQAIMSLYYHNKNIKDDDLYYKYSNDVNIFFKEDENVDIAKINIKIKNTNKYNDIISTLWSPNGPKYFDDNFIDGQIARIYNPNLLMIQQRYQKYNLLFQKYYYSLSRKVHVSKNKTIIGNLHVYVNGPNNDNTEHNIKTIIEYINESEAGINFSEKLKTLSFGLSGYIIKKKRGYIDFTYISTIDDAVSIAPKHCIKREKAIQMLNLIKLRDLFSAE</sequence>
<reference evidence="2 3" key="1">
    <citation type="submission" date="2016-08" db="EMBL/GenBank/DDBJ databases">
        <authorList>
            <consortium name="Pathogen Informatics"/>
        </authorList>
    </citation>
    <scope>NUCLEOTIDE SEQUENCE [LARGE SCALE GENOMIC DNA]</scope>
    <source>
        <strain evidence="2 3">DK</strain>
    </source>
</reference>
<organism evidence="2 3">
    <name type="scientific">Plasmodium chabaudi adami</name>
    <dbReference type="NCBI Taxonomy" id="5826"/>
    <lineage>
        <taxon>Eukaryota</taxon>
        <taxon>Sar</taxon>
        <taxon>Alveolata</taxon>
        <taxon>Apicomplexa</taxon>
        <taxon>Aconoidasida</taxon>
        <taxon>Haemosporida</taxon>
        <taxon>Plasmodiidae</taxon>
        <taxon>Plasmodium</taxon>
        <taxon>Plasmodium (Vinckeia)</taxon>
    </lineage>
</organism>
<dbReference type="Proteomes" id="UP000195879">
    <property type="component" value="Unassembled WGS sequence"/>
</dbReference>
<feature type="chain" id="PRO_5008917314" evidence="1">
    <location>
        <begin position="22"/>
        <end position="305"/>
    </location>
</feature>
<dbReference type="EMBL" id="FMIO01000037">
    <property type="protein sequence ID" value="SCL83831.1"/>
    <property type="molecule type" value="Genomic_DNA"/>
</dbReference>
<evidence type="ECO:0000256" key="1">
    <source>
        <dbReference type="SAM" id="SignalP"/>
    </source>
</evidence>
<feature type="signal peptide" evidence="1">
    <location>
        <begin position="1"/>
        <end position="21"/>
    </location>
</feature>
<accession>A0A1D3L7C2</accession>
<evidence type="ECO:0000313" key="3">
    <source>
        <dbReference type="Proteomes" id="UP000195879"/>
    </source>
</evidence>
<dbReference type="SUPFAM" id="SSF55961">
    <property type="entry name" value="Bet v1-like"/>
    <property type="match status" value="1"/>
</dbReference>
<dbReference type="InterPro" id="IPR006486">
    <property type="entry name" value="PYST_A"/>
</dbReference>
<name>A0A1D3L7C2_PLACE</name>
<proteinExistence type="predicted"/>
<gene>
    <name evidence="2" type="ORF">PCHDK_000495800</name>
</gene>
<evidence type="ECO:0000313" key="2">
    <source>
        <dbReference type="EMBL" id="SCL83831.1"/>
    </source>
</evidence>
<protein>
    <submittedName>
        <fullName evidence="2">Fam-a protein</fullName>
    </submittedName>
</protein>
<dbReference type="NCBIfam" id="TIGR01599">
    <property type="entry name" value="PYST-A"/>
    <property type="match status" value="1"/>
</dbReference>
<keyword evidence="1" id="KW-0732">Signal</keyword>
<dbReference type="AlphaFoldDB" id="A0A1D3L7C2"/>